<dbReference type="AlphaFoldDB" id="A0A8S3YPM5"/>
<dbReference type="Gene3D" id="3.40.50.300">
    <property type="entry name" value="P-loop containing nucleotide triphosphate hydrolases"/>
    <property type="match status" value="1"/>
</dbReference>
<dbReference type="GO" id="GO:0000184">
    <property type="term" value="P:nuclear-transcribed mRNA catabolic process, nonsense-mediated decay"/>
    <property type="evidence" value="ECO:0007669"/>
    <property type="project" value="UniProtKB-KW"/>
</dbReference>
<comment type="similarity">
    <text evidence="1">Belongs to the SMG9 family.</text>
</comment>
<feature type="compositionally biased region" description="Basic and acidic residues" evidence="3">
    <location>
        <begin position="136"/>
        <end position="145"/>
    </location>
</feature>
<reference evidence="4" key="1">
    <citation type="submission" date="2021-04" db="EMBL/GenBank/DDBJ databases">
        <authorList>
            <consortium name="Molecular Ecology Group"/>
        </authorList>
    </citation>
    <scope>NUCLEOTIDE SEQUENCE</scope>
</reference>
<feature type="region of interest" description="Disordered" evidence="3">
    <location>
        <begin position="126"/>
        <end position="148"/>
    </location>
</feature>
<feature type="region of interest" description="Disordered" evidence="3">
    <location>
        <begin position="1"/>
        <end position="33"/>
    </location>
</feature>
<evidence type="ECO:0000313" key="5">
    <source>
        <dbReference type="Proteomes" id="UP000678393"/>
    </source>
</evidence>
<protein>
    <recommendedName>
        <fullName evidence="6">Protein SMG9</fullName>
    </recommendedName>
</protein>
<evidence type="ECO:0008006" key="6">
    <source>
        <dbReference type="Google" id="ProtNLM"/>
    </source>
</evidence>
<proteinExistence type="inferred from homology"/>
<dbReference type="EMBL" id="CAJHNH020000646">
    <property type="protein sequence ID" value="CAG5119029.1"/>
    <property type="molecule type" value="Genomic_DNA"/>
</dbReference>
<dbReference type="InterPro" id="IPR027417">
    <property type="entry name" value="P-loop_NTPase"/>
</dbReference>
<dbReference type="Proteomes" id="UP000678393">
    <property type="component" value="Unassembled WGS sequence"/>
</dbReference>
<name>A0A8S3YPM5_9EUPU</name>
<evidence type="ECO:0000256" key="3">
    <source>
        <dbReference type="SAM" id="MobiDB-lite"/>
    </source>
</evidence>
<dbReference type="OrthoDB" id="79514at2759"/>
<keyword evidence="5" id="KW-1185">Reference proteome</keyword>
<comment type="caution">
    <text evidence="4">The sequence shown here is derived from an EMBL/GenBank/DDBJ whole genome shotgun (WGS) entry which is preliminary data.</text>
</comment>
<keyword evidence="2" id="KW-0866">Nonsense-mediated mRNA decay</keyword>
<dbReference type="SUPFAM" id="SSF52540">
    <property type="entry name" value="P-loop containing nucleoside triphosphate hydrolases"/>
    <property type="match status" value="1"/>
</dbReference>
<gene>
    <name evidence="4" type="ORF">CUNI_LOCUS4587</name>
</gene>
<organism evidence="4 5">
    <name type="scientific">Candidula unifasciata</name>
    <dbReference type="NCBI Taxonomy" id="100452"/>
    <lineage>
        <taxon>Eukaryota</taxon>
        <taxon>Metazoa</taxon>
        <taxon>Spiralia</taxon>
        <taxon>Lophotrochozoa</taxon>
        <taxon>Mollusca</taxon>
        <taxon>Gastropoda</taxon>
        <taxon>Heterobranchia</taxon>
        <taxon>Euthyneura</taxon>
        <taxon>Panpulmonata</taxon>
        <taxon>Eupulmonata</taxon>
        <taxon>Stylommatophora</taxon>
        <taxon>Helicina</taxon>
        <taxon>Helicoidea</taxon>
        <taxon>Geomitridae</taxon>
        <taxon>Candidula</taxon>
    </lineage>
</organism>
<evidence type="ECO:0000256" key="2">
    <source>
        <dbReference type="ARBA" id="ARBA00023161"/>
    </source>
</evidence>
<accession>A0A8S3YPM5</accession>
<evidence type="ECO:0000313" key="4">
    <source>
        <dbReference type="EMBL" id="CAG5119029.1"/>
    </source>
</evidence>
<sequence length="528" mass="58423">MADSYDRHRRRRRRDRLEYGRHSEDVSPAASKPPVTILGLAKPTRSSIVSTTTTTSTVSTTTTTATTMMTGSSVGDNVVNIGTDPDVSDNVAHQLLELTIDAAPGTDKTSVVTEGKPRLTAVKSAELDSTEIPRSQLEESSHTTDDASVGMTRRVSAASTVGNIISGVIDQSAQTQLKLAPPLEKQTTVKMIDSSFQWTDSGHDLMLDHTDLLVVGIIGLQGCGKSTLLSLLAGNTNQDAYRNYVFFPQTKEAKEDCLYQTSGVDMFVSTERIILLDTQPLVSVAMMDGMLRYERKIPPEYSSHLNFIEVQSVQLLTFMLSVCNVILVADDWFIDLNLLKVIQDAEMLKPSTQASSSTADNSSTREDGLDFYPTVIFIHNKACRDDFTPEAYFSMQQVLLKMFSSSKLKIKSGITMTSSILGEPLIQPLPGTEESEARDVNLLLIPTMEFYKSEPDFLETTLPEYRGYPSFSTILSFFRAQILSSPRSPMTNTILSEKNWYHFAARMWESVKKSSLIAEYNRLLASTS</sequence>
<evidence type="ECO:0000256" key="1">
    <source>
        <dbReference type="ARBA" id="ARBA00007712"/>
    </source>
</evidence>
<dbReference type="InterPro" id="IPR039177">
    <property type="entry name" value="SMG9"/>
</dbReference>
<feature type="compositionally biased region" description="Basic and acidic residues" evidence="3">
    <location>
        <begin position="15"/>
        <end position="25"/>
    </location>
</feature>
<dbReference type="PANTHER" id="PTHR14270:SF0">
    <property type="entry name" value="NONSENSE-MEDIATED MRNA DECAY FACTOR SMG9"/>
    <property type="match status" value="1"/>
</dbReference>
<dbReference type="PANTHER" id="PTHR14270">
    <property type="entry name" value="NONSENSE-MEDIATED MRNA DECAY FACTOR SMG9"/>
    <property type="match status" value="1"/>
</dbReference>